<sequence length="83" mass="9002">MEIAADIDALGLLCPLPVLRLRKVLAQHLPGAVVRLTATDAASWIDVPHFCAQAGHDLISAEVRDGLRIYLVRRGPDRPEPVA</sequence>
<dbReference type="Pfam" id="PF01206">
    <property type="entry name" value="TusA"/>
    <property type="match status" value="1"/>
</dbReference>
<reference evidence="3 4" key="1">
    <citation type="submission" date="2018-03" db="EMBL/GenBank/DDBJ databases">
        <title>Rhodobacter veldkampii.</title>
        <authorList>
            <person name="Meyer T.E."/>
            <person name="Miller S."/>
            <person name="Lodha T."/>
            <person name="Gandham S."/>
            <person name="Chintalapati S."/>
            <person name="Chintalapati V.R."/>
        </authorList>
    </citation>
    <scope>NUCLEOTIDE SEQUENCE [LARGE SCALE GENOMIC DNA]</scope>
    <source>
        <strain evidence="3 4">DSM 11550</strain>
    </source>
</reference>
<dbReference type="CDD" id="cd00291">
    <property type="entry name" value="SirA_YedF_YeeD"/>
    <property type="match status" value="1"/>
</dbReference>
<dbReference type="Gene3D" id="3.30.110.40">
    <property type="entry name" value="TusA-like domain"/>
    <property type="match status" value="1"/>
</dbReference>
<dbReference type="PANTHER" id="PTHR33279">
    <property type="entry name" value="SULFUR CARRIER PROTEIN YEDF-RELATED"/>
    <property type="match status" value="1"/>
</dbReference>
<evidence type="ECO:0000259" key="2">
    <source>
        <dbReference type="PROSITE" id="PS01148"/>
    </source>
</evidence>
<dbReference type="GO" id="GO:0016740">
    <property type="term" value="F:transferase activity"/>
    <property type="evidence" value="ECO:0007669"/>
    <property type="project" value="UniProtKB-KW"/>
</dbReference>
<accession>A0A2T4JG00</accession>
<dbReference type="OrthoDB" id="9797551at2"/>
<dbReference type="Proteomes" id="UP000241899">
    <property type="component" value="Unassembled WGS sequence"/>
</dbReference>
<dbReference type="PANTHER" id="PTHR33279:SF2">
    <property type="entry name" value="SULFUR CARRIER PROTEIN TUSA"/>
    <property type="match status" value="1"/>
</dbReference>
<dbReference type="InterPro" id="IPR036868">
    <property type="entry name" value="TusA-like_sf"/>
</dbReference>
<organism evidence="3 4">
    <name type="scientific">Phaeovulum veldkampii DSM 11550</name>
    <dbReference type="NCBI Taxonomy" id="1185920"/>
    <lineage>
        <taxon>Bacteria</taxon>
        <taxon>Pseudomonadati</taxon>
        <taxon>Pseudomonadota</taxon>
        <taxon>Alphaproteobacteria</taxon>
        <taxon>Rhodobacterales</taxon>
        <taxon>Paracoccaceae</taxon>
        <taxon>Phaeovulum</taxon>
    </lineage>
</organism>
<proteinExistence type="inferred from homology"/>
<evidence type="ECO:0000313" key="4">
    <source>
        <dbReference type="Proteomes" id="UP000241899"/>
    </source>
</evidence>
<dbReference type="RefSeq" id="WP_107325618.1">
    <property type="nucleotide sequence ID" value="NZ_NHSP01000067.1"/>
</dbReference>
<keyword evidence="4" id="KW-1185">Reference proteome</keyword>
<dbReference type="InterPro" id="IPR001455">
    <property type="entry name" value="TusA-like"/>
</dbReference>
<dbReference type="PROSITE" id="PS01148">
    <property type="entry name" value="UPF0033"/>
    <property type="match status" value="1"/>
</dbReference>
<name>A0A2T4JG00_9RHOB</name>
<evidence type="ECO:0000313" key="3">
    <source>
        <dbReference type="EMBL" id="PTE16845.1"/>
    </source>
</evidence>
<dbReference type="EMBL" id="PZKF01000030">
    <property type="protein sequence ID" value="PTE16845.1"/>
    <property type="molecule type" value="Genomic_DNA"/>
</dbReference>
<gene>
    <name evidence="3" type="ORF">C5F46_12145</name>
</gene>
<comment type="similarity">
    <text evidence="1">Belongs to the sulfur carrier protein TusA family.</text>
</comment>
<protein>
    <submittedName>
        <fullName evidence="3">Sulfurtransferase TusA family protein</fullName>
    </submittedName>
</protein>
<dbReference type="AlphaFoldDB" id="A0A2T4JG00"/>
<dbReference type="SUPFAM" id="SSF64307">
    <property type="entry name" value="SirA-like"/>
    <property type="match status" value="1"/>
</dbReference>
<comment type="caution">
    <text evidence="3">The sequence shown here is derived from an EMBL/GenBank/DDBJ whole genome shotgun (WGS) entry which is preliminary data.</text>
</comment>
<evidence type="ECO:0000256" key="1">
    <source>
        <dbReference type="ARBA" id="ARBA00008984"/>
    </source>
</evidence>
<keyword evidence="3" id="KW-0808">Transferase</keyword>
<feature type="domain" description="UPF0033" evidence="2">
    <location>
        <begin position="7"/>
        <end position="31"/>
    </location>
</feature>